<evidence type="ECO:0000313" key="2">
    <source>
        <dbReference type="EMBL" id="KAJ8380459.1"/>
    </source>
</evidence>
<keyword evidence="3" id="KW-1185">Reference proteome</keyword>
<dbReference type="Proteomes" id="UP001152622">
    <property type="component" value="Chromosome 1"/>
</dbReference>
<protein>
    <submittedName>
        <fullName evidence="2">Uncharacterized protein</fullName>
    </submittedName>
</protein>
<feature type="compositionally biased region" description="Polar residues" evidence="1">
    <location>
        <begin position="163"/>
        <end position="173"/>
    </location>
</feature>
<feature type="region of interest" description="Disordered" evidence="1">
    <location>
        <begin position="130"/>
        <end position="173"/>
    </location>
</feature>
<gene>
    <name evidence="2" type="ORF">SKAU_G00012370</name>
</gene>
<name>A0A9Q1JDM8_SYNKA</name>
<organism evidence="2 3">
    <name type="scientific">Synaphobranchus kaupii</name>
    <name type="common">Kaup's arrowtooth eel</name>
    <dbReference type="NCBI Taxonomy" id="118154"/>
    <lineage>
        <taxon>Eukaryota</taxon>
        <taxon>Metazoa</taxon>
        <taxon>Chordata</taxon>
        <taxon>Craniata</taxon>
        <taxon>Vertebrata</taxon>
        <taxon>Euteleostomi</taxon>
        <taxon>Actinopterygii</taxon>
        <taxon>Neopterygii</taxon>
        <taxon>Teleostei</taxon>
        <taxon>Anguilliformes</taxon>
        <taxon>Synaphobranchidae</taxon>
        <taxon>Synaphobranchus</taxon>
    </lineage>
</organism>
<proteinExistence type="predicted"/>
<reference evidence="2" key="1">
    <citation type="journal article" date="2023" name="Science">
        <title>Genome structures resolve the early diversification of teleost fishes.</title>
        <authorList>
            <person name="Parey E."/>
            <person name="Louis A."/>
            <person name="Montfort J."/>
            <person name="Bouchez O."/>
            <person name="Roques C."/>
            <person name="Iampietro C."/>
            <person name="Lluch J."/>
            <person name="Castinel A."/>
            <person name="Donnadieu C."/>
            <person name="Desvignes T."/>
            <person name="Floi Bucao C."/>
            <person name="Jouanno E."/>
            <person name="Wen M."/>
            <person name="Mejri S."/>
            <person name="Dirks R."/>
            <person name="Jansen H."/>
            <person name="Henkel C."/>
            <person name="Chen W.J."/>
            <person name="Zahm M."/>
            <person name="Cabau C."/>
            <person name="Klopp C."/>
            <person name="Thompson A.W."/>
            <person name="Robinson-Rechavi M."/>
            <person name="Braasch I."/>
            <person name="Lecointre G."/>
            <person name="Bobe J."/>
            <person name="Postlethwait J.H."/>
            <person name="Berthelot C."/>
            <person name="Roest Crollius H."/>
            <person name="Guiguen Y."/>
        </authorList>
    </citation>
    <scope>NUCLEOTIDE SEQUENCE</scope>
    <source>
        <strain evidence="2">WJC10195</strain>
    </source>
</reference>
<sequence length="173" mass="17978">MKAGLPHVMPPGSETLTAGGSRVSEVLPAGHLSAAEGAFTEAPFFGGKALTPGHSSSPRCSPPSLMYLGYCKFATCSVPRLPLWFCARAEIRVNADLALSAARRSRRSPHLLLCVLAGFMDPSGPALIWNRHRPPGPGAPPSWRGSASRAALNSLGPELPGGSSPQSDKNAGQ</sequence>
<evidence type="ECO:0000313" key="3">
    <source>
        <dbReference type="Proteomes" id="UP001152622"/>
    </source>
</evidence>
<evidence type="ECO:0000256" key="1">
    <source>
        <dbReference type="SAM" id="MobiDB-lite"/>
    </source>
</evidence>
<accession>A0A9Q1JDM8</accession>
<dbReference type="AlphaFoldDB" id="A0A9Q1JDM8"/>
<comment type="caution">
    <text evidence="2">The sequence shown here is derived from an EMBL/GenBank/DDBJ whole genome shotgun (WGS) entry which is preliminary data.</text>
</comment>
<dbReference type="EMBL" id="JAINUF010000001">
    <property type="protein sequence ID" value="KAJ8380459.1"/>
    <property type="molecule type" value="Genomic_DNA"/>
</dbReference>